<reference evidence="2" key="1">
    <citation type="submission" date="2021-10" db="EMBL/GenBank/DDBJ databases">
        <title>Melipona bicolor Genome sequencing and assembly.</title>
        <authorList>
            <person name="Araujo N.S."/>
            <person name="Arias M.C."/>
        </authorList>
    </citation>
    <scope>NUCLEOTIDE SEQUENCE</scope>
    <source>
        <strain evidence="2">USP_2M_L1-L4_2017</strain>
        <tissue evidence="2">Whole body</tissue>
    </source>
</reference>
<feature type="region of interest" description="Disordered" evidence="1">
    <location>
        <begin position="26"/>
        <end position="50"/>
    </location>
</feature>
<evidence type="ECO:0000313" key="2">
    <source>
        <dbReference type="EMBL" id="KAK1125527.1"/>
    </source>
</evidence>
<accession>A0AA40FUG4</accession>
<dbReference type="AlphaFoldDB" id="A0AA40FUG4"/>
<sequence>RELICSGLGSDKVLPIFDVKQSRVQNTARMGDRPVTTTSVWGRGRCHQPH</sequence>
<dbReference type="Proteomes" id="UP001177670">
    <property type="component" value="Unassembled WGS sequence"/>
</dbReference>
<comment type="caution">
    <text evidence="2">The sequence shown here is derived from an EMBL/GenBank/DDBJ whole genome shotgun (WGS) entry which is preliminary data.</text>
</comment>
<evidence type="ECO:0000256" key="1">
    <source>
        <dbReference type="SAM" id="MobiDB-lite"/>
    </source>
</evidence>
<organism evidence="2 3">
    <name type="scientific">Melipona bicolor</name>
    <dbReference type="NCBI Taxonomy" id="60889"/>
    <lineage>
        <taxon>Eukaryota</taxon>
        <taxon>Metazoa</taxon>
        <taxon>Ecdysozoa</taxon>
        <taxon>Arthropoda</taxon>
        <taxon>Hexapoda</taxon>
        <taxon>Insecta</taxon>
        <taxon>Pterygota</taxon>
        <taxon>Neoptera</taxon>
        <taxon>Endopterygota</taxon>
        <taxon>Hymenoptera</taxon>
        <taxon>Apocrita</taxon>
        <taxon>Aculeata</taxon>
        <taxon>Apoidea</taxon>
        <taxon>Anthophila</taxon>
        <taxon>Apidae</taxon>
        <taxon>Melipona</taxon>
    </lineage>
</organism>
<keyword evidence="3" id="KW-1185">Reference proteome</keyword>
<protein>
    <submittedName>
        <fullName evidence="2">Uncharacterized protein</fullName>
    </submittedName>
</protein>
<name>A0AA40FUG4_9HYME</name>
<proteinExistence type="predicted"/>
<dbReference type="EMBL" id="JAHYIQ010000016">
    <property type="protein sequence ID" value="KAK1125527.1"/>
    <property type="molecule type" value="Genomic_DNA"/>
</dbReference>
<evidence type="ECO:0000313" key="3">
    <source>
        <dbReference type="Proteomes" id="UP001177670"/>
    </source>
</evidence>
<gene>
    <name evidence="2" type="ORF">K0M31_005886</name>
</gene>
<feature type="non-terminal residue" evidence="2">
    <location>
        <position position="1"/>
    </location>
</feature>